<dbReference type="CDD" id="cd00130">
    <property type="entry name" value="PAS"/>
    <property type="match status" value="1"/>
</dbReference>
<feature type="domain" description="PAC" evidence="6">
    <location>
        <begin position="106"/>
        <end position="158"/>
    </location>
</feature>
<keyword evidence="5" id="KW-0418">Kinase</keyword>
<gene>
    <name evidence="7" type="ORF">LKMONMHP_2627</name>
</gene>
<name>A0ABQ4T7Z5_METOR</name>
<reference evidence="7" key="1">
    <citation type="journal article" date="2021" name="Front. Microbiol.">
        <title>Comprehensive Comparative Genomics and Phenotyping of Methylobacterium Species.</title>
        <authorList>
            <person name="Alessa O."/>
            <person name="Ogura Y."/>
            <person name="Fujitani Y."/>
            <person name="Takami H."/>
            <person name="Hayashi T."/>
            <person name="Sahin N."/>
            <person name="Tani A."/>
        </authorList>
    </citation>
    <scope>NUCLEOTIDE SEQUENCE</scope>
    <source>
        <strain evidence="7">NBRC 15689</strain>
    </source>
</reference>
<evidence type="ECO:0000256" key="5">
    <source>
        <dbReference type="ARBA" id="ARBA00022777"/>
    </source>
</evidence>
<dbReference type="Pfam" id="PF08447">
    <property type="entry name" value="PAS_3"/>
    <property type="match status" value="1"/>
</dbReference>
<evidence type="ECO:0000256" key="1">
    <source>
        <dbReference type="ARBA" id="ARBA00000085"/>
    </source>
</evidence>
<accession>A0ABQ4T7Z5</accession>
<dbReference type="PROSITE" id="PS50113">
    <property type="entry name" value="PAC"/>
    <property type="match status" value="1"/>
</dbReference>
<dbReference type="InterPro" id="IPR013655">
    <property type="entry name" value="PAS_fold_3"/>
</dbReference>
<dbReference type="InterPro" id="IPR000014">
    <property type="entry name" value="PAS"/>
</dbReference>
<keyword evidence="4" id="KW-0808">Transferase</keyword>
<dbReference type="InterPro" id="IPR000700">
    <property type="entry name" value="PAS-assoc_C"/>
</dbReference>
<evidence type="ECO:0000313" key="7">
    <source>
        <dbReference type="EMBL" id="GJE27766.1"/>
    </source>
</evidence>
<comment type="caution">
    <text evidence="7">The sequence shown here is derived from an EMBL/GenBank/DDBJ whole genome shotgun (WGS) entry which is preliminary data.</text>
</comment>
<evidence type="ECO:0000259" key="6">
    <source>
        <dbReference type="PROSITE" id="PS50113"/>
    </source>
</evidence>
<proteinExistence type="predicted"/>
<keyword evidence="3" id="KW-0597">Phosphoprotein</keyword>
<reference evidence="7" key="2">
    <citation type="submission" date="2021-08" db="EMBL/GenBank/DDBJ databases">
        <authorList>
            <person name="Tani A."/>
            <person name="Ola A."/>
            <person name="Ogura Y."/>
            <person name="Katsura K."/>
            <person name="Hayashi T."/>
        </authorList>
    </citation>
    <scope>NUCLEOTIDE SEQUENCE</scope>
    <source>
        <strain evidence="7">NBRC 15689</strain>
    </source>
</reference>
<dbReference type="PANTHER" id="PTHR43304">
    <property type="entry name" value="PHYTOCHROME-LIKE PROTEIN CPH1"/>
    <property type="match status" value="1"/>
</dbReference>
<organism evidence="7 8">
    <name type="scientific">Methylobacterium organophilum</name>
    <dbReference type="NCBI Taxonomy" id="410"/>
    <lineage>
        <taxon>Bacteria</taxon>
        <taxon>Pseudomonadati</taxon>
        <taxon>Pseudomonadota</taxon>
        <taxon>Alphaproteobacteria</taxon>
        <taxon>Hyphomicrobiales</taxon>
        <taxon>Methylobacteriaceae</taxon>
        <taxon>Methylobacterium</taxon>
    </lineage>
</organism>
<evidence type="ECO:0000256" key="3">
    <source>
        <dbReference type="ARBA" id="ARBA00022553"/>
    </source>
</evidence>
<comment type="catalytic activity">
    <reaction evidence="1">
        <text>ATP + protein L-histidine = ADP + protein N-phospho-L-histidine.</text>
        <dbReference type="EC" id="2.7.13.3"/>
    </reaction>
</comment>
<dbReference type="Gene3D" id="3.30.450.20">
    <property type="entry name" value="PAS domain"/>
    <property type="match status" value="1"/>
</dbReference>
<dbReference type="SUPFAM" id="SSF55785">
    <property type="entry name" value="PYP-like sensor domain (PAS domain)"/>
    <property type="match status" value="1"/>
</dbReference>
<evidence type="ECO:0000256" key="2">
    <source>
        <dbReference type="ARBA" id="ARBA00012438"/>
    </source>
</evidence>
<dbReference type="InterPro" id="IPR035965">
    <property type="entry name" value="PAS-like_dom_sf"/>
</dbReference>
<keyword evidence="8" id="KW-1185">Reference proteome</keyword>
<evidence type="ECO:0000313" key="8">
    <source>
        <dbReference type="Proteomes" id="UP001055156"/>
    </source>
</evidence>
<protein>
    <recommendedName>
        <fullName evidence="2">histidine kinase</fullName>
        <ecNumber evidence="2">2.7.13.3</ecNumber>
    </recommendedName>
</protein>
<dbReference type="PANTHER" id="PTHR43304:SF1">
    <property type="entry name" value="PAC DOMAIN-CONTAINING PROTEIN"/>
    <property type="match status" value="1"/>
</dbReference>
<evidence type="ECO:0000256" key="4">
    <source>
        <dbReference type="ARBA" id="ARBA00022679"/>
    </source>
</evidence>
<dbReference type="Proteomes" id="UP001055156">
    <property type="component" value="Unassembled WGS sequence"/>
</dbReference>
<dbReference type="EMBL" id="BPQV01000007">
    <property type="protein sequence ID" value="GJE27766.1"/>
    <property type="molecule type" value="Genomic_DNA"/>
</dbReference>
<dbReference type="InterPro" id="IPR052162">
    <property type="entry name" value="Sensor_kinase/Photoreceptor"/>
</dbReference>
<sequence>MPNRRSFTHRSVAAKQIVPRMLPPKSIGSSETAILTEAGFLGVWDTDARLDLVRCSPGCAEAFGIPVEAGRVGVPLEAFLAGCHPEDRDFLAKAVSAAYADGGGPFEAEYRTIDSEGRVRWVLARGRMTVDEKCQPLASRGILIDVSENRAASGETPDERSRLLERLADHAIAQRDLTERLRMPVLRRLVDALLLETGREIARALRLESRRSLN</sequence>
<dbReference type="EC" id="2.7.13.3" evidence="2"/>